<dbReference type="Proteomes" id="UP000249590">
    <property type="component" value="Unassembled WGS sequence"/>
</dbReference>
<sequence length="340" mass="36110">MKRTTIALALLAGTAAPALSQTLTINSFGGAYEEAHKRCIISPFEEETGATVNIVTAYSADAFAQLRAQAAAPQFDVIHFSGGQEIVGAKEGLLDPITETAVPNLAALYDFAKAGVAEGQGPAYSIAAIGLIYSREGLEIQPTSWTALKDPDVAEHMVLTDISNGYGMLGFLMLNKVEGGDLDNIQPGLDAVSEILDNGGLVVSTSPEIQQEFAQNDAWLAAYASDYAYTLKKAGLPVGFTLAEEGVPASFITVNLVHGRPNQELAAKFIDMTISAEAQTCMAEALRYTPTNANVELTGEAAEEVPNGPEAVKGLIRFDPTVIEANRSAWVDQWNRTIAR</sequence>
<evidence type="ECO:0000256" key="2">
    <source>
        <dbReference type="ARBA" id="ARBA00022764"/>
    </source>
</evidence>
<gene>
    <name evidence="4" type="ORF">DLJ53_29085</name>
</gene>
<dbReference type="AlphaFoldDB" id="A0A8B2NLD1"/>
<dbReference type="InterPro" id="IPR006059">
    <property type="entry name" value="SBP"/>
</dbReference>
<comment type="caution">
    <text evidence="4">The sequence shown here is derived from an EMBL/GenBank/DDBJ whole genome shotgun (WGS) entry which is preliminary data.</text>
</comment>
<dbReference type="SUPFAM" id="SSF53850">
    <property type="entry name" value="Periplasmic binding protein-like II"/>
    <property type="match status" value="1"/>
</dbReference>
<name>A0A8B2NLD1_9HYPH</name>
<dbReference type="GO" id="GO:0030288">
    <property type="term" value="C:outer membrane-bounded periplasmic space"/>
    <property type="evidence" value="ECO:0007669"/>
    <property type="project" value="TreeGrafter"/>
</dbReference>
<dbReference type="PANTHER" id="PTHR30006:SF2">
    <property type="entry name" value="ABC TRANSPORTER SUBSTRATE-BINDING PROTEIN"/>
    <property type="match status" value="1"/>
</dbReference>
<feature type="signal peptide" evidence="3">
    <location>
        <begin position="1"/>
        <end position="20"/>
    </location>
</feature>
<protein>
    <submittedName>
        <fullName evidence="4">ABC transporter substrate-binding protein</fullName>
    </submittedName>
</protein>
<keyword evidence="2" id="KW-0574">Periplasm</keyword>
<reference evidence="4 5" key="1">
    <citation type="submission" date="2018-05" db="EMBL/GenBank/DDBJ databases">
        <title>Acuticoccus sediminis sp. nov., isolated from deep-sea sediment of Indian Ocean.</title>
        <authorList>
            <person name="Liu X."/>
            <person name="Lai Q."/>
            <person name="Du Y."/>
            <person name="Sun F."/>
            <person name="Zhang X."/>
            <person name="Wang S."/>
            <person name="Shao Z."/>
        </authorList>
    </citation>
    <scope>NUCLEOTIDE SEQUENCE [LARGE SCALE GENOMIC DNA]</scope>
    <source>
        <strain evidence="4 5">PTG4-2</strain>
    </source>
</reference>
<dbReference type="RefSeq" id="WP_111351761.1">
    <property type="nucleotide sequence ID" value="NZ_QHHQ01000009.1"/>
</dbReference>
<dbReference type="GO" id="GO:0015888">
    <property type="term" value="P:thiamine transport"/>
    <property type="evidence" value="ECO:0007669"/>
    <property type="project" value="TreeGrafter"/>
</dbReference>
<keyword evidence="1 3" id="KW-0732">Signal</keyword>
<evidence type="ECO:0000313" key="5">
    <source>
        <dbReference type="Proteomes" id="UP000249590"/>
    </source>
</evidence>
<dbReference type="EMBL" id="QHHQ01000009">
    <property type="protein sequence ID" value="RAH97265.1"/>
    <property type="molecule type" value="Genomic_DNA"/>
</dbReference>
<dbReference type="PANTHER" id="PTHR30006">
    <property type="entry name" value="THIAMINE-BINDING PERIPLASMIC PROTEIN-RELATED"/>
    <property type="match status" value="1"/>
</dbReference>
<dbReference type="Pfam" id="PF13416">
    <property type="entry name" value="SBP_bac_8"/>
    <property type="match status" value="1"/>
</dbReference>
<keyword evidence="5" id="KW-1185">Reference proteome</keyword>
<dbReference type="CDD" id="cd13589">
    <property type="entry name" value="PBP2_polyamine_RpCGA009"/>
    <property type="match status" value="1"/>
</dbReference>
<evidence type="ECO:0000313" key="4">
    <source>
        <dbReference type="EMBL" id="RAH97265.1"/>
    </source>
</evidence>
<dbReference type="GO" id="GO:0030975">
    <property type="term" value="F:thiamine binding"/>
    <property type="evidence" value="ECO:0007669"/>
    <property type="project" value="TreeGrafter"/>
</dbReference>
<dbReference type="OrthoDB" id="9766989at2"/>
<proteinExistence type="predicted"/>
<evidence type="ECO:0000256" key="3">
    <source>
        <dbReference type="SAM" id="SignalP"/>
    </source>
</evidence>
<accession>A0A8B2NLD1</accession>
<dbReference type="Gene3D" id="3.40.190.10">
    <property type="entry name" value="Periplasmic binding protein-like II"/>
    <property type="match status" value="2"/>
</dbReference>
<evidence type="ECO:0000256" key="1">
    <source>
        <dbReference type="ARBA" id="ARBA00022729"/>
    </source>
</evidence>
<dbReference type="GO" id="GO:0030976">
    <property type="term" value="F:thiamine pyrophosphate binding"/>
    <property type="evidence" value="ECO:0007669"/>
    <property type="project" value="TreeGrafter"/>
</dbReference>
<organism evidence="4 5">
    <name type="scientific">Acuticoccus sediminis</name>
    <dbReference type="NCBI Taxonomy" id="2184697"/>
    <lineage>
        <taxon>Bacteria</taxon>
        <taxon>Pseudomonadati</taxon>
        <taxon>Pseudomonadota</taxon>
        <taxon>Alphaproteobacteria</taxon>
        <taxon>Hyphomicrobiales</taxon>
        <taxon>Amorphaceae</taxon>
        <taxon>Acuticoccus</taxon>
    </lineage>
</organism>
<feature type="chain" id="PRO_5032404623" evidence="3">
    <location>
        <begin position="21"/>
        <end position="340"/>
    </location>
</feature>